<dbReference type="AlphaFoldDB" id="A0A2U1Q358"/>
<name>A0A2U1Q358_ARTAN</name>
<accession>A0A2U1Q358</accession>
<dbReference type="STRING" id="35608.A0A2U1Q358"/>
<reference evidence="2 3" key="1">
    <citation type="journal article" date="2018" name="Mol. Plant">
        <title>The genome of Artemisia annua provides insight into the evolution of Asteraceae family and artemisinin biosynthesis.</title>
        <authorList>
            <person name="Shen Q."/>
            <person name="Zhang L."/>
            <person name="Liao Z."/>
            <person name="Wang S."/>
            <person name="Yan T."/>
            <person name="Shi P."/>
            <person name="Liu M."/>
            <person name="Fu X."/>
            <person name="Pan Q."/>
            <person name="Wang Y."/>
            <person name="Lv Z."/>
            <person name="Lu X."/>
            <person name="Zhang F."/>
            <person name="Jiang W."/>
            <person name="Ma Y."/>
            <person name="Chen M."/>
            <person name="Hao X."/>
            <person name="Li L."/>
            <person name="Tang Y."/>
            <person name="Lv G."/>
            <person name="Zhou Y."/>
            <person name="Sun X."/>
            <person name="Brodelius P.E."/>
            <person name="Rose J.K.C."/>
            <person name="Tang K."/>
        </authorList>
    </citation>
    <scope>NUCLEOTIDE SEQUENCE [LARGE SCALE GENOMIC DNA]</scope>
    <source>
        <strain evidence="3">cv. Huhao1</strain>
        <tissue evidence="2">Leaf</tissue>
    </source>
</reference>
<evidence type="ECO:0008006" key="4">
    <source>
        <dbReference type="Google" id="ProtNLM"/>
    </source>
</evidence>
<feature type="region of interest" description="Disordered" evidence="1">
    <location>
        <begin position="1"/>
        <end position="37"/>
    </location>
</feature>
<dbReference type="Proteomes" id="UP000245207">
    <property type="component" value="Unassembled WGS sequence"/>
</dbReference>
<sequence>MSRNDQHEIPVAYPPSMTMEKQGQLPPAPLGYPTSAVPENQVPAKTQSRGGGFWNGCYNLCCCCVKCCACFAGEDTE</sequence>
<evidence type="ECO:0000313" key="2">
    <source>
        <dbReference type="EMBL" id="PWA92393.1"/>
    </source>
</evidence>
<dbReference type="EMBL" id="PKPP01000467">
    <property type="protein sequence ID" value="PWA92393.1"/>
    <property type="molecule type" value="Genomic_DNA"/>
</dbReference>
<gene>
    <name evidence="2" type="ORF">CTI12_AA080350</name>
</gene>
<organism evidence="2 3">
    <name type="scientific">Artemisia annua</name>
    <name type="common">Sweet wormwood</name>
    <dbReference type="NCBI Taxonomy" id="35608"/>
    <lineage>
        <taxon>Eukaryota</taxon>
        <taxon>Viridiplantae</taxon>
        <taxon>Streptophyta</taxon>
        <taxon>Embryophyta</taxon>
        <taxon>Tracheophyta</taxon>
        <taxon>Spermatophyta</taxon>
        <taxon>Magnoliopsida</taxon>
        <taxon>eudicotyledons</taxon>
        <taxon>Gunneridae</taxon>
        <taxon>Pentapetalae</taxon>
        <taxon>asterids</taxon>
        <taxon>campanulids</taxon>
        <taxon>Asterales</taxon>
        <taxon>Asteraceae</taxon>
        <taxon>Asteroideae</taxon>
        <taxon>Anthemideae</taxon>
        <taxon>Artemisiinae</taxon>
        <taxon>Artemisia</taxon>
    </lineage>
</organism>
<evidence type="ECO:0000313" key="3">
    <source>
        <dbReference type="Proteomes" id="UP000245207"/>
    </source>
</evidence>
<proteinExistence type="predicted"/>
<comment type="caution">
    <text evidence="2">The sequence shown here is derived from an EMBL/GenBank/DDBJ whole genome shotgun (WGS) entry which is preliminary data.</text>
</comment>
<protein>
    <recommendedName>
        <fullName evidence="4">Cysteine-rich transmembrane CYSTM domain-containing protein</fullName>
    </recommendedName>
</protein>
<evidence type="ECO:0000256" key="1">
    <source>
        <dbReference type="SAM" id="MobiDB-lite"/>
    </source>
</evidence>
<keyword evidence="3" id="KW-1185">Reference proteome</keyword>